<keyword evidence="3" id="KW-1185">Reference proteome</keyword>
<gene>
    <name evidence="2" type="ORF">AB1Y20_007790</name>
</gene>
<protein>
    <recommendedName>
        <fullName evidence="1">AAA domain-containing protein</fullName>
    </recommendedName>
</protein>
<dbReference type="InterPro" id="IPR027417">
    <property type="entry name" value="P-loop_NTPase"/>
</dbReference>
<dbReference type="InterPro" id="IPR025669">
    <property type="entry name" value="AAA_dom"/>
</dbReference>
<evidence type="ECO:0000313" key="3">
    <source>
        <dbReference type="Proteomes" id="UP001515480"/>
    </source>
</evidence>
<sequence length="464" mass="51742">MAAPRRACTKICVYNYKGGASKTTITVNLAAALAKKGKKVLMVDLDPQCNTTQFWNPDHYDAKGEEDSTQEAATALGNMGSGEVKVESDILHPTKLNSEMEAYVNSTLKTPLYMMFDAHFNEHDITLLDQVLCDEQTVVNVNGNFFSDRLWLLKGSQLIFTFERDLSAALEDKTMGNRHVKSIGLLSFILNDLAKRHGFDVILLDVSPSNCALNQISALSCDYILPPCNASLYSCGSIYGLLTTVLPGQAGWLGFHQRLAAHQWDPAWASALSSTMLPFRLPKDPPQLLPILVTNYGMELRHTVAASSSAKRQKPSGSSMRFQPSQFVYTLEEFLRGCKHIQRDDRASASSSEAKIKFRTNHGREVIAFVPSVPVSIAATEALGRPFVEITLAQFAEFYEFNPDEMKTEQNKLKRTKMLKKMMELGLLDALDINANDVFTREVELVKKRFESLADWLVQDVMPP</sequence>
<feature type="domain" description="AAA" evidence="1">
    <location>
        <begin position="10"/>
        <end position="245"/>
    </location>
</feature>
<reference evidence="2 3" key="1">
    <citation type="journal article" date="2024" name="Science">
        <title>Giant polyketide synthase enzymes in the biosynthesis of giant marine polyether toxins.</title>
        <authorList>
            <person name="Fallon T.R."/>
            <person name="Shende V.V."/>
            <person name="Wierzbicki I.H."/>
            <person name="Pendleton A.L."/>
            <person name="Watervoot N.F."/>
            <person name="Auber R.P."/>
            <person name="Gonzalez D.J."/>
            <person name="Wisecaver J.H."/>
            <person name="Moore B.S."/>
        </authorList>
    </citation>
    <scope>NUCLEOTIDE SEQUENCE [LARGE SCALE GENOMIC DNA]</scope>
    <source>
        <strain evidence="2 3">12B1</strain>
    </source>
</reference>
<dbReference type="CDD" id="cd02042">
    <property type="entry name" value="ParAB_family"/>
    <property type="match status" value="1"/>
</dbReference>
<dbReference type="InterPro" id="IPR050678">
    <property type="entry name" value="DNA_Partitioning_ATPase"/>
</dbReference>
<dbReference type="PANTHER" id="PTHR13696">
    <property type="entry name" value="P-LOOP CONTAINING NUCLEOSIDE TRIPHOSPHATE HYDROLASE"/>
    <property type="match status" value="1"/>
</dbReference>
<evidence type="ECO:0000313" key="2">
    <source>
        <dbReference type="EMBL" id="KAL1506926.1"/>
    </source>
</evidence>
<name>A0AB34IRX8_PRYPA</name>
<comment type="caution">
    <text evidence="2">The sequence shown here is derived from an EMBL/GenBank/DDBJ whole genome shotgun (WGS) entry which is preliminary data.</text>
</comment>
<dbReference type="SUPFAM" id="SSF52540">
    <property type="entry name" value="P-loop containing nucleoside triphosphate hydrolases"/>
    <property type="match status" value="1"/>
</dbReference>
<accession>A0AB34IRX8</accession>
<dbReference type="AlphaFoldDB" id="A0AB34IRX8"/>
<dbReference type="Gene3D" id="3.40.50.300">
    <property type="entry name" value="P-loop containing nucleotide triphosphate hydrolases"/>
    <property type="match status" value="1"/>
</dbReference>
<dbReference type="Pfam" id="PF13614">
    <property type="entry name" value="AAA_31"/>
    <property type="match status" value="1"/>
</dbReference>
<dbReference type="PANTHER" id="PTHR13696:SF99">
    <property type="entry name" value="COBYRINIC ACID AC-DIAMIDE SYNTHASE"/>
    <property type="match status" value="1"/>
</dbReference>
<organism evidence="2 3">
    <name type="scientific">Prymnesium parvum</name>
    <name type="common">Toxic golden alga</name>
    <dbReference type="NCBI Taxonomy" id="97485"/>
    <lineage>
        <taxon>Eukaryota</taxon>
        <taxon>Haptista</taxon>
        <taxon>Haptophyta</taxon>
        <taxon>Prymnesiophyceae</taxon>
        <taxon>Prymnesiales</taxon>
        <taxon>Prymnesiaceae</taxon>
        <taxon>Prymnesium</taxon>
    </lineage>
</organism>
<evidence type="ECO:0000259" key="1">
    <source>
        <dbReference type="Pfam" id="PF13614"/>
    </source>
</evidence>
<dbReference type="Proteomes" id="UP001515480">
    <property type="component" value="Unassembled WGS sequence"/>
</dbReference>
<dbReference type="EMBL" id="JBGBPQ010000018">
    <property type="protein sequence ID" value="KAL1506926.1"/>
    <property type="molecule type" value="Genomic_DNA"/>
</dbReference>
<proteinExistence type="predicted"/>